<dbReference type="EMBL" id="BOOW01000052">
    <property type="protein sequence ID" value="GII96931.1"/>
    <property type="molecule type" value="Genomic_DNA"/>
</dbReference>
<proteinExistence type="predicted"/>
<keyword evidence="2" id="KW-1185">Reference proteome</keyword>
<dbReference type="InterPro" id="IPR009057">
    <property type="entry name" value="Homeodomain-like_sf"/>
</dbReference>
<evidence type="ECO:0000313" key="1">
    <source>
        <dbReference type="EMBL" id="GII96931.1"/>
    </source>
</evidence>
<gene>
    <name evidence="1" type="ORF">Ssi02_71620</name>
</gene>
<protein>
    <recommendedName>
        <fullName evidence="3">Transposase</fullName>
    </recommendedName>
</protein>
<accession>A0A919VAW5</accession>
<sequence>MDDAAHLRRSRRRYTPELKRRAVRRYEEIIEETGAPWGVFSQVAREYGVAPSSLRTWVRDAGTGRSPQRTSVDARVRHIVELERVIQDLDEASRVLKRLRRLC</sequence>
<dbReference type="RefSeq" id="WP_204032162.1">
    <property type="nucleotide sequence ID" value="NZ_BOOW01000052.1"/>
</dbReference>
<dbReference type="InterPro" id="IPR036388">
    <property type="entry name" value="WH-like_DNA-bd_sf"/>
</dbReference>
<evidence type="ECO:0008006" key="3">
    <source>
        <dbReference type="Google" id="ProtNLM"/>
    </source>
</evidence>
<dbReference type="Pfam" id="PF01527">
    <property type="entry name" value="HTH_Tnp_1"/>
    <property type="match status" value="1"/>
</dbReference>
<dbReference type="SUPFAM" id="SSF46689">
    <property type="entry name" value="Homeodomain-like"/>
    <property type="match status" value="1"/>
</dbReference>
<dbReference type="GO" id="GO:0006313">
    <property type="term" value="P:DNA transposition"/>
    <property type="evidence" value="ECO:0007669"/>
    <property type="project" value="InterPro"/>
</dbReference>
<dbReference type="Gene3D" id="1.10.10.10">
    <property type="entry name" value="Winged helix-like DNA-binding domain superfamily/Winged helix DNA-binding domain"/>
    <property type="match status" value="1"/>
</dbReference>
<comment type="caution">
    <text evidence="1">The sequence shown here is derived from an EMBL/GenBank/DDBJ whole genome shotgun (WGS) entry which is preliminary data.</text>
</comment>
<name>A0A919VAW5_9ACTN</name>
<evidence type="ECO:0000313" key="2">
    <source>
        <dbReference type="Proteomes" id="UP000606172"/>
    </source>
</evidence>
<dbReference type="AlphaFoldDB" id="A0A919VAW5"/>
<reference evidence="1" key="1">
    <citation type="submission" date="2021-01" db="EMBL/GenBank/DDBJ databases">
        <title>Whole genome shotgun sequence of Sinosporangium siamense NBRC 109515.</title>
        <authorList>
            <person name="Komaki H."/>
            <person name="Tamura T."/>
        </authorList>
    </citation>
    <scope>NUCLEOTIDE SEQUENCE</scope>
    <source>
        <strain evidence="1">NBRC 109515</strain>
    </source>
</reference>
<dbReference type="GO" id="GO:0004803">
    <property type="term" value="F:transposase activity"/>
    <property type="evidence" value="ECO:0007669"/>
    <property type="project" value="InterPro"/>
</dbReference>
<dbReference type="Proteomes" id="UP000606172">
    <property type="component" value="Unassembled WGS sequence"/>
</dbReference>
<dbReference type="InterPro" id="IPR002514">
    <property type="entry name" value="Transposase_8"/>
</dbReference>
<organism evidence="1 2">
    <name type="scientific">Sinosporangium siamense</name>
    <dbReference type="NCBI Taxonomy" id="1367973"/>
    <lineage>
        <taxon>Bacteria</taxon>
        <taxon>Bacillati</taxon>
        <taxon>Actinomycetota</taxon>
        <taxon>Actinomycetes</taxon>
        <taxon>Streptosporangiales</taxon>
        <taxon>Streptosporangiaceae</taxon>
        <taxon>Sinosporangium</taxon>
    </lineage>
</organism>
<dbReference type="GO" id="GO:0003677">
    <property type="term" value="F:DNA binding"/>
    <property type="evidence" value="ECO:0007669"/>
    <property type="project" value="InterPro"/>
</dbReference>